<organism evidence="2 3">
    <name type="scientific">Plectonema cf. radiosum LEGE 06105</name>
    <dbReference type="NCBI Taxonomy" id="945769"/>
    <lineage>
        <taxon>Bacteria</taxon>
        <taxon>Bacillati</taxon>
        <taxon>Cyanobacteriota</taxon>
        <taxon>Cyanophyceae</taxon>
        <taxon>Oscillatoriophycideae</taxon>
        <taxon>Oscillatoriales</taxon>
        <taxon>Microcoleaceae</taxon>
        <taxon>Plectonema</taxon>
    </lineage>
</organism>
<dbReference type="Gene3D" id="6.10.250.2870">
    <property type="match status" value="1"/>
</dbReference>
<evidence type="ECO:0000313" key="2">
    <source>
        <dbReference type="EMBL" id="MBE9215541.1"/>
    </source>
</evidence>
<accession>A0A8J7F3F3</accession>
<evidence type="ECO:0000259" key="1">
    <source>
        <dbReference type="Pfam" id="PF07730"/>
    </source>
</evidence>
<dbReference type="RefSeq" id="WP_193923664.1">
    <property type="nucleotide sequence ID" value="NZ_JADEWL010000105.1"/>
</dbReference>
<dbReference type="EMBL" id="JADEWL010000105">
    <property type="protein sequence ID" value="MBE9215541.1"/>
    <property type="molecule type" value="Genomic_DNA"/>
</dbReference>
<sequence length="127" mass="14556">MVNILLIGILILTLWRLVKIIYNRQYQQLRLAEKLQIYASQMSCFTVIAEKISPQDKLSQQNSLDFYQELGQSIAALHIQLQAAQKLWQVNPKLAEKSLSSAYEVSSTLMSEVRQIVKIMSENSLNN</sequence>
<dbReference type="Proteomes" id="UP000620559">
    <property type="component" value="Unassembled WGS sequence"/>
</dbReference>
<dbReference type="Pfam" id="PF07730">
    <property type="entry name" value="HisKA_3"/>
    <property type="match status" value="1"/>
</dbReference>
<dbReference type="InterPro" id="IPR011712">
    <property type="entry name" value="Sig_transdc_His_kin_sub3_dim/P"/>
</dbReference>
<keyword evidence="2" id="KW-0418">Kinase</keyword>
<gene>
    <name evidence="2" type="ORF">IQ247_23225</name>
</gene>
<reference evidence="2" key="1">
    <citation type="submission" date="2020-10" db="EMBL/GenBank/DDBJ databases">
        <authorList>
            <person name="Castelo-Branco R."/>
            <person name="Eusebio N."/>
            <person name="Adriana R."/>
            <person name="Vieira A."/>
            <person name="Brugerolle De Fraissinette N."/>
            <person name="Rezende De Castro R."/>
            <person name="Schneider M.P."/>
            <person name="Vasconcelos V."/>
            <person name="Leao P.N."/>
        </authorList>
    </citation>
    <scope>NUCLEOTIDE SEQUENCE</scope>
    <source>
        <strain evidence="2">LEGE 06105</strain>
    </source>
</reference>
<proteinExistence type="predicted"/>
<protein>
    <submittedName>
        <fullName evidence="2">Histidine kinase dimerization/phosphoacceptor domain-containing protein</fullName>
    </submittedName>
</protein>
<dbReference type="GO" id="GO:0000155">
    <property type="term" value="F:phosphorelay sensor kinase activity"/>
    <property type="evidence" value="ECO:0007669"/>
    <property type="project" value="InterPro"/>
</dbReference>
<comment type="caution">
    <text evidence="2">The sequence shown here is derived from an EMBL/GenBank/DDBJ whole genome shotgun (WGS) entry which is preliminary data.</text>
</comment>
<keyword evidence="2" id="KW-0808">Transferase</keyword>
<dbReference type="GO" id="GO:0046983">
    <property type="term" value="F:protein dimerization activity"/>
    <property type="evidence" value="ECO:0007669"/>
    <property type="project" value="InterPro"/>
</dbReference>
<keyword evidence="3" id="KW-1185">Reference proteome</keyword>
<dbReference type="AlphaFoldDB" id="A0A8J7F3F3"/>
<name>A0A8J7F3F3_9CYAN</name>
<dbReference type="GO" id="GO:0016020">
    <property type="term" value="C:membrane"/>
    <property type="evidence" value="ECO:0007669"/>
    <property type="project" value="InterPro"/>
</dbReference>
<evidence type="ECO:0000313" key="3">
    <source>
        <dbReference type="Proteomes" id="UP000620559"/>
    </source>
</evidence>
<feature type="domain" description="Signal transduction histidine kinase subgroup 3 dimerisation and phosphoacceptor" evidence="1">
    <location>
        <begin position="69"/>
        <end position="121"/>
    </location>
</feature>